<evidence type="ECO:0000256" key="1">
    <source>
        <dbReference type="SAM" id="MobiDB-lite"/>
    </source>
</evidence>
<proteinExistence type="predicted"/>
<keyword evidence="4" id="KW-1185">Reference proteome</keyword>
<evidence type="ECO:0000313" key="3">
    <source>
        <dbReference type="EMBL" id="RKQ96344.1"/>
    </source>
</evidence>
<sequence>MFNWIGVSWQWLTANAALFSALCSFGMFIIWFVYLQLLLHNFRMQRKPQIIINRGRGRDVDSLCLISNMSQEAVFVETIFAQLETSDGVWFGDITDTVDQQHSEDDQRQQDSSQTETPYPLSRMTRQGPLNKGQYMEGGSFGTLIREVAGTHGLELDESCNVVKGETKLQGIEIRLIAIFGSEKRPVGARRHFELRQEDDGRISVVPGQITTQQLNTRRQQLELRRWRRMLT</sequence>
<organism evidence="3 4">
    <name type="scientific">Kushneria sinocarnis</name>
    <dbReference type="NCBI Taxonomy" id="595502"/>
    <lineage>
        <taxon>Bacteria</taxon>
        <taxon>Pseudomonadati</taxon>
        <taxon>Pseudomonadota</taxon>
        <taxon>Gammaproteobacteria</taxon>
        <taxon>Oceanospirillales</taxon>
        <taxon>Halomonadaceae</taxon>
        <taxon>Kushneria</taxon>
    </lineage>
</organism>
<name>A0A420WTL1_9GAMM</name>
<dbReference type="EMBL" id="RBIN01000009">
    <property type="protein sequence ID" value="RKQ96344.1"/>
    <property type="molecule type" value="Genomic_DNA"/>
</dbReference>
<comment type="caution">
    <text evidence="3">The sequence shown here is derived from an EMBL/GenBank/DDBJ whole genome shotgun (WGS) entry which is preliminary data.</text>
</comment>
<feature type="region of interest" description="Disordered" evidence="1">
    <location>
        <begin position="100"/>
        <end position="133"/>
    </location>
</feature>
<evidence type="ECO:0000256" key="2">
    <source>
        <dbReference type="SAM" id="Phobius"/>
    </source>
</evidence>
<feature type="compositionally biased region" description="Basic and acidic residues" evidence="1">
    <location>
        <begin position="100"/>
        <end position="109"/>
    </location>
</feature>
<keyword evidence="2" id="KW-0472">Membrane</keyword>
<dbReference type="OrthoDB" id="6181469at2"/>
<feature type="transmembrane region" description="Helical" evidence="2">
    <location>
        <begin position="16"/>
        <end position="39"/>
    </location>
</feature>
<evidence type="ECO:0000313" key="4">
    <source>
        <dbReference type="Proteomes" id="UP000281975"/>
    </source>
</evidence>
<dbReference type="RefSeq" id="WP_121173841.1">
    <property type="nucleotide sequence ID" value="NZ_RBIN01000009.1"/>
</dbReference>
<dbReference type="Proteomes" id="UP000281975">
    <property type="component" value="Unassembled WGS sequence"/>
</dbReference>
<protein>
    <submittedName>
        <fullName evidence="3">Uncharacterized protein</fullName>
    </submittedName>
</protein>
<gene>
    <name evidence="3" type="ORF">C7446_2936</name>
</gene>
<keyword evidence="2" id="KW-1133">Transmembrane helix</keyword>
<reference evidence="3 4" key="1">
    <citation type="submission" date="2018-10" db="EMBL/GenBank/DDBJ databases">
        <title>Genomic Encyclopedia of Type Strains, Phase IV (KMG-IV): sequencing the most valuable type-strain genomes for metagenomic binning, comparative biology and taxonomic classification.</title>
        <authorList>
            <person name="Goeker M."/>
        </authorList>
    </citation>
    <scope>NUCLEOTIDE SEQUENCE [LARGE SCALE GENOMIC DNA]</scope>
    <source>
        <strain evidence="3 4">DSM 23229</strain>
    </source>
</reference>
<keyword evidence="2" id="KW-0812">Transmembrane</keyword>
<dbReference type="AlphaFoldDB" id="A0A420WTL1"/>
<accession>A0A420WTL1</accession>